<dbReference type="PANTHER" id="PTHR32472:SF10">
    <property type="entry name" value="DNA REPAIR PROTEIN RADA-LIKE PROTEIN"/>
    <property type="match status" value="1"/>
</dbReference>
<protein>
    <recommendedName>
        <fullName evidence="12 13">DNA repair protein RadA</fullName>
    </recommendedName>
</protein>
<evidence type="ECO:0000256" key="13">
    <source>
        <dbReference type="NCBIfam" id="TIGR00416"/>
    </source>
</evidence>
<dbReference type="EMBL" id="CP058952">
    <property type="protein sequence ID" value="QLI82462.1"/>
    <property type="molecule type" value="Genomic_DNA"/>
</dbReference>
<evidence type="ECO:0000256" key="9">
    <source>
        <dbReference type="ARBA" id="ARBA00023125"/>
    </source>
</evidence>
<dbReference type="SMART" id="SM00382">
    <property type="entry name" value="AAA"/>
    <property type="match status" value="1"/>
</dbReference>
<dbReference type="KEGG" id="cfon:HZU75_13515"/>
<dbReference type="GO" id="GO:0005524">
    <property type="term" value="F:ATP binding"/>
    <property type="evidence" value="ECO:0007669"/>
    <property type="project" value="UniProtKB-UniRule"/>
</dbReference>
<dbReference type="InterPro" id="IPR027417">
    <property type="entry name" value="P-loop_NTPase"/>
</dbReference>
<feature type="short sequence motif" description="RadA KNRFG motif" evidence="12">
    <location>
        <begin position="251"/>
        <end position="255"/>
    </location>
</feature>
<name>A0A7D5Z969_9NEIS</name>
<evidence type="ECO:0000256" key="2">
    <source>
        <dbReference type="ARBA" id="ARBA00022741"/>
    </source>
</evidence>
<evidence type="ECO:0000256" key="11">
    <source>
        <dbReference type="ARBA" id="ARBA00025580"/>
    </source>
</evidence>
<proteinExistence type="inferred from homology"/>
<dbReference type="Proteomes" id="UP000510822">
    <property type="component" value="Chromosome"/>
</dbReference>
<dbReference type="Pfam" id="PF13481">
    <property type="entry name" value="AAA_25"/>
    <property type="match status" value="1"/>
</dbReference>
<keyword evidence="1 12" id="KW-0479">Metal-binding</keyword>
<dbReference type="GO" id="GO:0000725">
    <property type="term" value="P:recombinational repair"/>
    <property type="evidence" value="ECO:0007669"/>
    <property type="project" value="UniProtKB-UniRule"/>
</dbReference>
<dbReference type="InterPro" id="IPR020588">
    <property type="entry name" value="RecA_ATP-bd"/>
</dbReference>
<gene>
    <name evidence="12 16" type="primary">radA</name>
    <name evidence="16" type="ORF">HZU75_13515</name>
</gene>
<keyword evidence="2 12" id="KW-0547">Nucleotide-binding</keyword>
<evidence type="ECO:0000256" key="7">
    <source>
        <dbReference type="ARBA" id="ARBA00022840"/>
    </source>
</evidence>
<keyword evidence="9 12" id="KW-0238">DNA-binding</keyword>
<evidence type="ECO:0000256" key="3">
    <source>
        <dbReference type="ARBA" id="ARBA00022763"/>
    </source>
</evidence>
<dbReference type="PANTHER" id="PTHR32472">
    <property type="entry name" value="DNA REPAIR PROTEIN RADA"/>
    <property type="match status" value="1"/>
</dbReference>
<reference evidence="16 17" key="1">
    <citation type="journal article" date="2016" name="Int. J. Syst. Evol. Microbiol.">
        <title>Chitinibacter fontanus sp. nov., isolated from a spring.</title>
        <authorList>
            <person name="Sheu S.Y."/>
            <person name="Li Y.S."/>
            <person name="Young C.C."/>
            <person name="Chen W.M."/>
        </authorList>
    </citation>
    <scope>NUCLEOTIDE SEQUENCE [LARGE SCALE GENOMIC DNA]</scope>
    <source>
        <strain evidence="16 17">STM-7</strain>
    </source>
</reference>
<dbReference type="InterPro" id="IPR004504">
    <property type="entry name" value="DNA_repair_RadA"/>
</dbReference>
<dbReference type="GO" id="GO:0005829">
    <property type="term" value="C:cytosol"/>
    <property type="evidence" value="ECO:0007669"/>
    <property type="project" value="TreeGrafter"/>
</dbReference>
<dbReference type="InterPro" id="IPR003593">
    <property type="entry name" value="AAA+_ATPase"/>
</dbReference>
<dbReference type="SUPFAM" id="SSF52540">
    <property type="entry name" value="P-loop containing nucleoside triphosphate hydrolases"/>
    <property type="match status" value="1"/>
</dbReference>
<keyword evidence="10 12" id="KW-0234">DNA repair</keyword>
<dbReference type="GO" id="GO:0003684">
    <property type="term" value="F:damaged DNA binding"/>
    <property type="evidence" value="ECO:0007669"/>
    <property type="project" value="InterPro"/>
</dbReference>
<dbReference type="FunFam" id="3.40.50.300:FF:000050">
    <property type="entry name" value="DNA repair protein RadA"/>
    <property type="match status" value="1"/>
</dbReference>
<evidence type="ECO:0000256" key="8">
    <source>
        <dbReference type="ARBA" id="ARBA00023016"/>
    </source>
</evidence>
<dbReference type="HAMAP" id="MF_01498">
    <property type="entry name" value="RadA_bact"/>
    <property type="match status" value="1"/>
</dbReference>
<dbReference type="InterPro" id="IPR014721">
    <property type="entry name" value="Ribsml_uS5_D2-typ_fold_subgr"/>
</dbReference>
<dbReference type="Gene3D" id="3.30.230.10">
    <property type="match status" value="1"/>
</dbReference>
<comment type="domain">
    <text evidence="12">The middle region has homology to RecA with ATPase motifs including the RadA KNRFG motif, while the C-terminus is homologous to Lon protease.</text>
</comment>
<feature type="binding site" evidence="12">
    <location>
        <begin position="95"/>
        <end position="102"/>
    </location>
    <ligand>
        <name>ATP</name>
        <dbReference type="ChEBI" id="CHEBI:30616"/>
    </ligand>
</feature>
<evidence type="ECO:0000259" key="15">
    <source>
        <dbReference type="PROSITE" id="PS50162"/>
    </source>
</evidence>
<evidence type="ECO:0000256" key="12">
    <source>
        <dbReference type="HAMAP-Rule" id="MF_01498"/>
    </source>
</evidence>
<dbReference type="InterPro" id="IPR041166">
    <property type="entry name" value="Rubredoxin_2"/>
</dbReference>
<keyword evidence="5" id="KW-0378">Hydrolase</keyword>
<dbReference type="RefSeq" id="WP_180306542.1">
    <property type="nucleotide sequence ID" value="NZ_CP058952.1"/>
</dbReference>
<evidence type="ECO:0000256" key="10">
    <source>
        <dbReference type="ARBA" id="ARBA00023204"/>
    </source>
</evidence>
<feature type="region of interest" description="Lon-protease-like" evidence="12">
    <location>
        <begin position="350"/>
        <end position="451"/>
    </location>
</feature>
<keyword evidence="3 12" id="KW-0227">DNA damage</keyword>
<keyword evidence="7 12" id="KW-0067">ATP-binding</keyword>
<dbReference type="GO" id="GO:0016787">
    <property type="term" value="F:hydrolase activity"/>
    <property type="evidence" value="ECO:0007669"/>
    <property type="project" value="UniProtKB-KW"/>
</dbReference>
<dbReference type="Gene3D" id="3.40.50.300">
    <property type="entry name" value="P-loop containing nucleotide triphosphate hydrolases"/>
    <property type="match status" value="1"/>
</dbReference>
<comment type="function">
    <text evidence="14">DNA-dependent ATPase involved in processing of recombination intermediates, plays a role in repairing DNA breaks. Stimulates the branch migration of RecA-mediated strand transfer reactions, allowing the 3' invading strand to extend heteroduplex DNA faster. Binds ssDNA in the presence of ADP but not other nucleotides, has ATPase activity that is stimulated by ssDNA and various branched DNA structures, but inhibited by SSB. Does not have RecA's homology-searching function.</text>
</comment>
<keyword evidence="8 12" id="KW-0346">Stress response</keyword>
<keyword evidence="17" id="KW-1185">Reference proteome</keyword>
<keyword evidence="6 14" id="KW-0862">Zinc</keyword>
<dbReference type="CDD" id="cd01121">
    <property type="entry name" value="RadA_SMS_N"/>
    <property type="match status" value="1"/>
</dbReference>
<evidence type="ECO:0000313" key="17">
    <source>
        <dbReference type="Proteomes" id="UP000510822"/>
    </source>
</evidence>
<dbReference type="PROSITE" id="PS50162">
    <property type="entry name" value="RECA_2"/>
    <property type="match status" value="1"/>
</dbReference>
<dbReference type="NCBIfam" id="TIGR00416">
    <property type="entry name" value="sms"/>
    <property type="match status" value="1"/>
</dbReference>
<evidence type="ECO:0000256" key="1">
    <source>
        <dbReference type="ARBA" id="ARBA00022723"/>
    </source>
</evidence>
<keyword evidence="4 14" id="KW-0863">Zinc-finger</keyword>
<accession>A0A7D5Z969</accession>
<dbReference type="SUPFAM" id="SSF54211">
    <property type="entry name" value="Ribosomal protein S5 domain 2-like"/>
    <property type="match status" value="1"/>
</dbReference>
<evidence type="ECO:0000256" key="4">
    <source>
        <dbReference type="ARBA" id="ARBA00022771"/>
    </source>
</evidence>
<feature type="domain" description="RecA family profile 1" evidence="15">
    <location>
        <begin position="66"/>
        <end position="214"/>
    </location>
</feature>
<evidence type="ECO:0000313" key="16">
    <source>
        <dbReference type="EMBL" id="QLI82462.1"/>
    </source>
</evidence>
<comment type="function">
    <text evidence="12">Plays a role in repairing double-strand DNA breaks, probably involving stabilizing or processing branched DNA or blocked replication forks.</text>
</comment>
<evidence type="ECO:0000256" key="5">
    <source>
        <dbReference type="ARBA" id="ARBA00022801"/>
    </source>
</evidence>
<dbReference type="Pfam" id="PF18073">
    <property type="entry name" value="Zn_ribbon_LapB"/>
    <property type="match status" value="1"/>
</dbReference>
<comment type="function">
    <text evidence="11">Can catalyze the hydrolysis of ATP in the presence of single-stranded DNA, the ATP-dependent uptake of single-stranded DNA by duplex DNA, and the ATP-dependent hybridization of homologous single-stranded DNAs. It interacts with LexA causing its activation and leading to its autocatalytic cleavage.</text>
</comment>
<organism evidence="16 17">
    <name type="scientific">Chitinibacter fontanus</name>
    <dbReference type="NCBI Taxonomy" id="1737446"/>
    <lineage>
        <taxon>Bacteria</taxon>
        <taxon>Pseudomonadati</taxon>
        <taxon>Pseudomonadota</taxon>
        <taxon>Betaproteobacteria</taxon>
        <taxon>Neisseriales</taxon>
        <taxon>Chitinibacteraceae</taxon>
        <taxon>Chitinibacter</taxon>
    </lineage>
</organism>
<dbReference type="Pfam" id="PF13541">
    <property type="entry name" value="ChlI"/>
    <property type="match status" value="1"/>
</dbReference>
<dbReference type="AlphaFoldDB" id="A0A7D5Z969"/>
<dbReference type="PRINTS" id="PR01874">
    <property type="entry name" value="DNAREPAIRADA"/>
</dbReference>
<sequence length="451" mass="48150">MSKAKNQFVCRLCGGVSPKWQGQCPQCGEWNSLEEQQAQAAVTTGRFQSLAADGAIKNLSDVEAEELPRTPTHLAELDRVLGGGLVPGGVVLIGGDPGIGKSTLLLQALAKLSETLAVLYVSGEESAQQIALRARRLGVPAAKVRLYPEISLEKILLALEKESPKVVVIDSIQTIYTEALTSAPGSVAQVRECSAQLTRFAKRHGTSILLVGHVTKEGALAGPRVLEHIVDAVLYFEGDTHSSFRLIRAIKNRFGAVNELGVFAMTDKGLREVANPSALFLSQHDTPVPGSCVMVTQEGSRPMLVEVQALVDDAHAAQVKRLAVGVEQNRLALLLAVLHRHAGIAAFDQDVFINAVGGVRIVEPAADLAMLIAIVSSLKNRALPNKMVVFGEVGLAGEVRPVQRGQERLREAAKLGFTHAIVPKANKPKQAIEGMVIVAVDRLEQAVEAAF</sequence>
<dbReference type="GO" id="GO:0008270">
    <property type="term" value="F:zinc ion binding"/>
    <property type="evidence" value="ECO:0007669"/>
    <property type="project" value="UniProtKB-KW"/>
</dbReference>
<evidence type="ECO:0000256" key="6">
    <source>
        <dbReference type="ARBA" id="ARBA00022833"/>
    </source>
</evidence>
<evidence type="ECO:0000256" key="14">
    <source>
        <dbReference type="RuleBase" id="RU003555"/>
    </source>
</evidence>
<dbReference type="InterPro" id="IPR020568">
    <property type="entry name" value="Ribosomal_Su5_D2-typ_SF"/>
</dbReference>
<comment type="similarity">
    <text evidence="12 14">Belongs to the RecA family. RadA subfamily.</text>
</comment>
<dbReference type="GO" id="GO:0140664">
    <property type="term" value="F:ATP-dependent DNA damage sensor activity"/>
    <property type="evidence" value="ECO:0007669"/>
    <property type="project" value="InterPro"/>
</dbReference>